<dbReference type="EnsemblMetazoa" id="XM_038199344.1">
    <property type="protein sequence ID" value="XP_038055272.1"/>
    <property type="gene ID" value="LOC119727458"/>
</dbReference>
<dbReference type="GO" id="GO:0003713">
    <property type="term" value="F:transcription coactivator activity"/>
    <property type="evidence" value="ECO:0007669"/>
    <property type="project" value="InterPro"/>
</dbReference>
<keyword evidence="4" id="KW-1185">Reference proteome</keyword>
<sequence length="360" mass="38855">MAATRPGNPERGWNDPPMFMYSKDGQKAQSSPRKNPLTQRVGMPQSHASSNIQKTGDVKPGLPQIFTPKAPPVNTVAPVQTFSTPPTVQSKTSPARSVEVKVQGEGQSGLPDDILDTTLAKLRDVLKLCEEKLKARVAEDIKKKLEVLNAAWSADKLCAEVQQRMAKLSTALAGRDYDRAHDVHLSLMVDYVSEVSQWMVGIKRLIMEARTVLPPPTPALETEDIQAYEQQTDNSAEADKAGTGPSEEASAANSEDNQEIPSGGEVSQAETGQSAKEEQHIEQASSQDDKPILDESNNLPSDPDSRLEINDADDERDAAGDNGRQASLDETGEQLGRLSTDLAQTVESKVTNAVCADSGE</sequence>
<evidence type="ECO:0000259" key="2">
    <source>
        <dbReference type="Pfam" id="PF07304"/>
    </source>
</evidence>
<reference evidence="3" key="1">
    <citation type="submission" date="2022-11" db="UniProtKB">
        <authorList>
            <consortium name="EnsemblMetazoa"/>
        </authorList>
    </citation>
    <scope>IDENTIFICATION</scope>
</reference>
<feature type="compositionally biased region" description="Basic and acidic residues" evidence="1">
    <location>
        <begin position="275"/>
        <end position="293"/>
    </location>
</feature>
<dbReference type="PANTHER" id="PTHR18834">
    <property type="entry name" value="STEROID RECEPTOR RNA ACTIVATOR 1"/>
    <property type="match status" value="1"/>
</dbReference>
<dbReference type="FunFam" id="1.20.940.10:FF:000009">
    <property type="entry name" value="Protein transport protein Sec31A"/>
    <property type="match status" value="1"/>
</dbReference>
<feature type="compositionally biased region" description="Polar residues" evidence="1">
    <location>
        <begin position="27"/>
        <end position="38"/>
    </location>
</feature>
<dbReference type="GeneID" id="119727458"/>
<proteinExistence type="predicted"/>
<dbReference type="OMA" id="NDPPMFM"/>
<dbReference type="GO" id="GO:0006357">
    <property type="term" value="P:regulation of transcription by RNA polymerase II"/>
    <property type="evidence" value="ECO:0007669"/>
    <property type="project" value="InterPro"/>
</dbReference>
<dbReference type="OrthoDB" id="5982138at2759"/>
<dbReference type="Gene3D" id="1.20.940.10">
    <property type="entry name" value="Functional domain of the splicing factor Prp18"/>
    <property type="match status" value="1"/>
</dbReference>
<evidence type="ECO:0000313" key="3">
    <source>
        <dbReference type="EnsemblMetazoa" id="XP_038055272.1"/>
    </source>
</evidence>
<accession>A0A913ZUN5</accession>
<dbReference type="InterPro" id="IPR009917">
    <property type="entry name" value="SRA1/Sec31"/>
</dbReference>
<dbReference type="Proteomes" id="UP000887568">
    <property type="component" value="Unplaced"/>
</dbReference>
<dbReference type="InterPro" id="IPR040243">
    <property type="entry name" value="Steroid_recept_RNA_1"/>
</dbReference>
<dbReference type="GO" id="GO:0005634">
    <property type="term" value="C:nucleus"/>
    <property type="evidence" value="ECO:0007669"/>
    <property type="project" value="TreeGrafter"/>
</dbReference>
<dbReference type="RefSeq" id="XP_038055272.1">
    <property type="nucleotide sequence ID" value="XM_038199344.1"/>
</dbReference>
<evidence type="ECO:0000313" key="4">
    <source>
        <dbReference type="Proteomes" id="UP000887568"/>
    </source>
</evidence>
<name>A0A913ZUN5_PATMI</name>
<feature type="region of interest" description="Disordered" evidence="1">
    <location>
        <begin position="1"/>
        <end position="72"/>
    </location>
</feature>
<dbReference type="Pfam" id="PF07304">
    <property type="entry name" value="SRA1"/>
    <property type="match status" value="1"/>
</dbReference>
<dbReference type="PANTHER" id="PTHR18834:SF2">
    <property type="entry name" value="STEROID RECEPTOR RNA ACTIVATOR 1"/>
    <property type="match status" value="1"/>
</dbReference>
<evidence type="ECO:0000256" key="1">
    <source>
        <dbReference type="SAM" id="MobiDB-lite"/>
    </source>
</evidence>
<feature type="region of interest" description="Disordered" evidence="1">
    <location>
        <begin position="234"/>
        <end position="336"/>
    </location>
</feature>
<feature type="domain" description="SRA1/Sec31" evidence="2">
    <location>
        <begin position="82"/>
        <end position="214"/>
    </location>
</feature>
<dbReference type="AlphaFoldDB" id="A0A913ZUN5"/>
<protein>
    <recommendedName>
        <fullName evidence="2">SRA1/Sec31 domain-containing protein</fullName>
    </recommendedName>
</protein>
<organism evidence="3 4">
    <name type="scientific">Patiria miniata</name>
    <name type="common">Bat star</name>
    <name type="synonym">Asterina miniata</name>
    <dbReference type="NCBI Taxonomy" id="46514"/>
    <lineage>
        <taxon>Eukaryota</taxon>
        <taxon>Metazoa</taxon>
        <taxon>Echinodermata</taxon>
        <taxon>Eleutherozoa</taxon>
        <taxon>Asterozoa</taxon>
        <taxon>Asteroidea</taxon>
        <taxon>Valvatacea</taxon>
        <taxon>Valvatida</taxon>
        <taxon>Asterinidae</taxon>
        <taxon>Patiria</taxon>
    </lineage>
</organism>